<evidence type="ECO:0000313" key="1">
    <source>
        <dbReference type="EMBL" id="KAJ9121928.1"/>
    </source>
</evidence>
<accession>A0ACC2XCZ7</accession>
<reference evidence="1" key="1">
    <citation type="submission" date="2023-04" db="EMBL/GenBank/DDBJ databases">
        <title>Draft Genome sequencing of Naganishia species isolated from polar environments using Oxford Nanopore Technology.</title>
        <authorList>
            <person name="Leo P."/>
            <person name="Venkateswaran K."/>
        </authorList>
    </citation>
    <scope>NUCLEOTIDE SEQUENCE</scope>
    <source>
        <strain evidence="1">DBVPG 5303</strain>
    </source>
</reference>
<dbReference type="EMBL" id="JASBWV010000016">
    <property type="protein sequence ID" value="KAJ9121928.1"/>
    <property type="molecule type" value="Genomic_DNA"/>
</dbReference>
<organism evidence="1 2">
    <name type="scientific">Naganishia onofrii</name>
    <dbReference type="NCBI Taxonomy" id="1851511"/>
    <lineage>
        <taxon>Eukaryota</taxon>
        <taxon>Fungi</taxon>
        <taxon>Dikarya</taxon>
        <taxon>Basidiomycota</taxon>
        <taxon>Agaricomycotina</taxon>
        <taxon>Tremellomycetes</taxon>
        <taxon>Filobasidiales</taxon>
        <taxon>Filobasidiaceae</taxon>
        <taxon>Naganishia</taxon>
    </lineage>
</organism>
<comment type="caution">
    <text evidence="1">The sequence shown here is derived from an EMBL/GenBank/DDBJ whole genome shotgun (WGS) entry which is preliminary data.</text>
</comment>
<sequence>MGKTNKIVAYNRPQYPIMNEWVASRLSYAPSDSNWYLRPTRHALRYMDLWKTSIQRPDSKLKPRIDCLHYCSPGVPNEWLGFMWHMMITQAENGDYDDPPLGDSWIAAGMPT</sequence>
<evidence type="ECO:0000313" key="2">
    <source>
        <dbReference type="Proteomes" id="UP001234202"/>
    </source>
</evidence>
<proteinExistence type="predicted"/>
<protein>
    <submittedName>
        <fullName evidence="1">Uncharacterized protein</fullName>
    </submittedName>
</protein>
<keyword evidence="2" id="KW-1185">Reference proteome</keyword>
<gene>
    <name evidence="1" type="ORF">QFC24_004510</name>
</gene>
<name>A0ACC2XCZ7_9TREE</name>
<dbReference type="Proteomes" id="UP001234202">
    <property type="component" value="Unassembled WGS sequence"/>
</dbReference>